<accession>A0ABW4RT51</accession>
<dbReference type="InterPro" id="IPR006015">
    <property type="entry name" value="Universal_stress_UspA"/>
</dbReference>
<evidence type="ECO:0000313" key="4">
    <source>
        <dbReference type="Proteomes" id="UP001597326"/>
    </source>
</evidence>
<dbReference type="Gene3D" id="3.40.50.620">
    <property type="entry name" value="HUPs"/>
    <property type="match status" value="2"/>
</dbReference>
<dbReference type="CDD" id="cd00293">
    <property type="entry name" value="USP-like"/>
    <property type="match status" value="2"/>
</dbReference>
<dbReference type="EMBL" id="JBHUFZ010000005">
    <property type="protein sequence ID" value="MFD1888974.1"/>
    <property type="molecule type" value="Genomic_DNA"/>
</dbReference>
<dbReference type="SUPFAM" id="SSF52402">
    <property type="entry name" value="Adenine nucleotide alpha hydrolases-like"/>
    <property type="match status" value="2"/>
</dbReference>
<feature type="domain" description="UspA" evidence="2">
    <location>
        <begin position="15"/>
        <end position="149"/>
    </location>
</feature>
<organism evidence="3 4">
    <name type="scientific">Luteococcus peritonei</name>
    <dbReference type="NCBI Taxonomy" id="88874"/>
    <lineage>
        <taxon>Bacteria</taxon>
        <taxon>Bacillati</taxon>
        <taxon>Actinomycetota</taxon>
        <taxon>Actinomycetes</taxon>
        <taxon>Propionibacteriales</taxon>
        <taxon>Propionibacteriaceae</taxon>
        <taxon>Luteococcus</taxon>
    </lineage>
</organism>
<gene>
    <name evidence="3" type="ORF">ACFSCS_02085</name>
</gene>
<sequence>MSNQPEWFASETRPRILVGVDGSEDGLRAVRYGARRARRLGGVLHLVHAVDDAVLAGAWGVVYDPSALQEAGEQANQTAVEAAHEVGLGDDQVHPEVVLGNGAAVLTRLSEGADLLVVGRRSVSGLERMFIGSTSIAVASGAHCPVVVISNAANPGHTGDRHRIAVGVDAQSHSVTTLEWAFRQADSRDAALQVVHVAKPVQTTVAGDQLHEAAQAGIEQIIAPLRQQYPGVECEVLITRGVPVDELVNLSETVDLLVLGVPKPRMLGFGMGGVMRAVLAHGRCPVALVK</sequence>
<name>A0ABW4RT51_9ACTN</name>
<proteinExistence type="inferred from homology"/>
<dbReference type="PANTHER" id="PTHR46268">
    <property type="entry name" value="STRESS RESPONSE PROTEIN NHAX"/>
    <property type="match status" value="1"/>
</dbReference>
<dbReference type="PANTHER" id="PTHR46268:SF6">
    <property type="entry name" value="UNIVERSAL STRESS PROTEIN UP12"/>
    <property type="match status" value="1"/>
</dbReference>
<evidence type="ECO:0000259" key="2">
    <source>
        <dbReference type="Pfam" id="PF00582"/>
    </source>
</evidence>
<reference evidence="4" key="1">
    <citation type="journal article" date="2019" name="Int. J. Syst. Evol. Microbiol.">
        <title>The Global Catalogue of Microorganisms (GCM) 10K type strain sequencing project: providing services to taxonomists for standard genome sequencing and annotation.</title>
        <authorList>
            <consortium name="The Broad Institute Genomics Platform"/>
            <consortium name="The Broad Institute Genome Sequencing Center for Infectious Disease"/>
            <person name="Wu L."/>
            <person name="Ma J."/>
        </authorList>
    </citation>
    <scope>NUCLEOTIDE SEQUENCE [LARGE SCALE GENOMIC DNA]</scope>
    <source>
        <strain evidence="4">CAIM 431</strain>
    </source>
</reference>
<dbReference type="RefSeq" id="WP_343874993.1">
    <property type="nucleotide sequence ID" value="NZ_BAAAIX010000028.1"/>
</dbReference>
<dbReference type="Pfam" id="PF00582">
    <property type="entry name" value="Usp"/>
    <property type="match status" value="2"/>
</dbReference>
<comment type="similarity">
    <text evidence="1">Belongs to the universal stress protein A family.</text>
</comment>
<feature type="domain" description="UspA" evidence="2">
    <location>
        <begin position="162"/>
        <end position="290"/>
    </location>
</feature>
<dbReference type="Proteomes" id="UP001597326">
    <property type="component" value="Unassembled WGS sequence"/>
</dbReference>
<comment type="caution">
    <text evidence="3">The sequence shown here is derived from an EMBL/GenBank/DDBJ whole genome shotgun (WGS) entry which is preliminary data.</text>
</comment>
<dbReference type="InterPro" id="IPR014729">
    <property type="entry name" value="Rossmann-like_a/b/a_fold"/>
</dbReference>
<protein>
    <submittedName>
        <fullName evidence="3">Universal stress protein</fullName>
    </submittedName>
</protein>
<evidence type="ECO:0000256" key="1">
    <source>
        <dbReference type="ARBA" id="ARBA00008791"/>
    </source>
</evidence>
<dbReference type="InterPro" id="IPR006016">
    <property type="entry name" value="UspA"/>
</dbReference>
<keyword evidence="4" id="KW-1185">Reference proteome</keyword>
<dbReference type="PRINTS" id="PR01438">
    <property type="entry name" value="UNVRSLSTRESS"/>
</dbReference>
<evidence type="ECO:0000313" key="3">
    <source>
        <dbReference type="EMBL" id="MFD1888974.1"/>
    </source>
</evidence>